<keyword evidence="1" id="KW-0677">Repeat</keyword>
<reference evidence="2" key="1">
    <citation type="submission" date="2018-03" db="EMBL/GenBank/DDBJ databases">
        <title>The relapsing fever spirochete Borrelia turicatae persists in the highly oxidative environment of its soft-bodied tick vector.</title>
        <authorList>
            <person name="Bourret T.J."/>
            <person name="Boyle W.K."/>
            <person name="Valenzuela J.G."/>
            <person name="Oliveira F."/>
            <person name="Lopez J.E."/>
        </authorList>
    </citation>
    <scope>NUCLEOTIDE SEQUENCE</scope>
    <source>
        <strain evidence="2">Kansas strain/isolate</strain>
        <tissue evidence="2">Salivary glands</tissue>
    </source>
</reference>
<dbReference type="EMBL" id="GGLE01001102">
    <property type="protein sequence ID" value="MBY05228.1"/>
    <property type="molecule type" value="Transcribed_RNA"/>
</dbReference>
<name>A0A2R5L6V7_9ACAR</name>
<dbReference type="PANTHER" id="PTHR24111">
    <property type="entry name" value="LEUCINE-RICH REPEAT-CONTAINING PROTEIN 34"/>
    <property type="match status" value="1"/>
</dbReference>
<dbReference type="Pfam" id="PF13516">
    <property type="entry name" value="LRR_6"/>
    <property type="match status" value="3"/>
</dbReference>
<dbReference type="SMART" id="SM00368">
    <property type="entry name" value="LRR_RI"/>
    <property type="match status" value="5"/>
</dbReference>
<evidence type="ECO:0000313" key="2">
    <source>
        <dbReference type="EMBL" id="MBY05228.1"/>
    </source>
</evidence>
<evidence type="ECO:0000256" key="1">
    <source>
        <dbReference type="ARBA" id="ARBA00022737"/>
    </source>
</evidence>
<proteinExistence type="predicted"/>
<organism evidence="2">
    <name type="scientific">Ornithodoros turicata</name>
    <dbReference type="NCBI Taxonomy" id="34597"/>
    <lineage>
        <taxon>Eukaryota</taxon>
        <taxon>Metazoa</taxon>
        <taxon>Ecdysozoa</taxon>
        <taxon>Arthropoda</taxon>
        <taxon>Chelicerata</taxon>
        <taxon>Arachnida</taxon>
        <taxon>Acari</taxon>
        <taxon>Parasitiformes</taxon>
        <taxon>Ixodida</taxon>
        <taxon>Ixodoidea</taxon>
        <taxon>Argasidae</taxon>
        <taxon>Ornithodorinae</taxon>
        <taxon>Ornithodoros</taxon>
    </lineage>
</organism>
<dbReference type="InterPro" id="IPR052201">
    <property type="entry name" value="LRR-containing_regulator"/>
</dbReference>
<dbReference type="Gene3D" id="3.80.10.10">
    <property type="entry name" value="Ribonuclease Inhibitor"/>
    <property type="match status" value="4"/>
</dbReference>
<protein>
    <submittedName>
        <fullName evidence="2">Putative ran gtpase-activating protein</fullName>
    </submittedName>
</protein>
<dbReference type="SUPFAM" id="SSF52047">
    <property type="entry name" value="RNI-like"/>
    <property type="match status" value="2"/>
</dbReference>
<sequence length="669" mass="72915">MSATVQTGHSWDTVVRNFAENVGILEPSQVYNQIERLRAALLQQGIDLTTQRQHLTLEEMTPINRVLCPVEVQLIEGEEGMEITSAPYTGEPCASDEALVNAGFVFCWLLSTNVDVRTIDIDGTTLLKLLPSALKIGLSSNATVRKIKVGLWSEETEKHGACLADGLHAGLPLEVYNNHGVELSDQSAARISDVLKQCKATLEAVSMSSGPQPGPSQGNIKLLLEALIGARKLSNIYLSGYDLGKEGGKILAEVLRTSSTLKKLSVQQPADEALDSLVDGLRASSSLEELEIFHNYDSSGRIALPIADFMRHNSSIKSLNLSCMNIEDDGARALAGMLTENRTLKDLNLETNKIGNEGAAAFADALRVNNTLETLSLSGNDIDGDSTRALVNALQENKSIKRLHLYPGVEAPSLDVVCRVAYRLDNAGLQELARALENGAVVEKLDVSWDDGFSPLYVGQVFSAIGTNNSIRELSIDGSADYIDPYTAGLLSHTFASSTSLKTVRFSYEFEDPNVVMSLFVGLSRNKSIREINFGHVSLFHVVPEVLKNLFTANSTLRSFSLYDSSIRAKKMAPILEGLAENYTLTGLDLGQLSEPGDELLQVQELIRRNQKLLKRAVQFVLGEQRDDKAREAYRKLSSSTSLIEEIMKLRSLSQDAARELVLSAGVCA</sequence>
<dbReference type="PANTHER" id="PTHR24111:SF0">
    <property type="entry name" value="LEUCINE-RICH REPEAT-CONTAINING PROTEIN"/>
    <property type="match status" value="1"/>
</dbReference>
<dbReference type="InterPro" id="IPR032675">
    <property type="entry name" value="LRR_dom_sf"/>
</dbReference>
<dbReference type="AlphaFoldDB" id="A0A2R5L6V7"/>
<accession>A0A2R5L6V7</accession>
<dbReference type="InterPro" id="IPR001611">
    <property type="entry name" value="Leu-rich_rpt"/>
</dbReference>